<evidence type="ECO:0000313" key="2">
    <source>
        <dbReference type="Proteomes" id="UP000237000"/>
    </source>
</evidence>
<gene>
    <name evidence="1" type="ORF">TorRG33x02_257710</name>
</gene>
<dbReference type="AlphaFoldDB" id="A0A2P5DA99"/>
<comment type="caution">
    <text evidence="1">The sequence shown here is derived from an EMBL/GenBank/DDBJ whole genome shotgun (WGS) entry which is preliminary data.</text>
</comment>
<organism evidence="1 2">
    <name type="scientific">Trema orientale</name>
    <name type="common">Charcoal tree</name>
    <name type="synonym">Celtis orientalis</name>
    <dbReference type="NCBI Taxonomy" id="63057"/>
    <lineage>
        <taxon>Eukaryota</taxon>
        <taxon>Viridiplantae</taxon>
        <taxon>Streptophyta</taxon>
        <taxon>Embryophyta</taxon>
        <taxon>Tracheophyta</taxon>
        <taxon>Spermatophyta</taxon>
        <taxon>Magnoliopsida</taxon>
        <taxon>eudicotyledons</taxon>
        <taxon>Gunneridae</taxon>
        <taxon>Pentapetalae</taxon>
        <taxon>rosids</taxon>
        <taxon>fabids</taxon>
        <taxon>Rosales</taxon>
        <taxon>Cannabaceae</taxon>
        <taxon>Trema</taxon>
    </lineage>
</organism>
<proteinExistence type="predicted"/>
<feature type="non-terminal residue" evidence="1">
    <location>
        <position position="1"/>
    </location>
</feature>
<dbReference type="EMBL" id="JXTC01000284">
    <property type="protein sequence ID" value="PON70221.1"/>
    <property type="molecule type" value="Genomic_DNA"/>
</dbReference>
<accession>A0A2P5DA99</accession>
<reference evidence="2" key="1">
    <citation type="submission" date="2016-06" db="EMBL/GenBank/DDBJ databases">
        <title>Parallel loss of symbiosis genes in relatives of nitrogen-fixing non-legume Parasponia.</title>
        <authorList>
            <person name="Van Velzen R."/>
            <person name="Holmer R."/>
            <person name="Bu F."/>
            <person name="Rutten L."/>
            <person name="Van Zeijl A."/>
            <person name="Liu W."/>
            <person name="Santuari L."/>
            <person name="Cao Q."/>
            <person name="Sharma T."/>
            <person name="Shen D."/>
            <person name="Roswanjaya Y."/>
            <person name="Wardhani T."/>
            <person name="Kalhor M.S."/>
            <person name="Jansen J."/>
            <person name="Van den Hoogen J."/>
            <person name="Gungor B."/>
            <person name="Hartog M."/>
            <person name="Hontelez J."/>
            <person name="Verver J."/>
            <person name="Yang W.-C."/>
            <person name="Schijlen E."/>
            <person name="Repin R."/>
            <person name="Schilthuizen M."/>
            <person name="Schranz E."/>
            <person name="Heidstra R."/>
            <person name="Miyata K."/>
            <person name="Fedorova E."/>
            <person name="Kohlen W."/>
            <person name="Bisseling T."/>
            <person name="Smit S."/>
            <person name="Geurts R."/>
        </authorList>
    </citation>
    <scope>NUCLEOTIDE SEQUENCE [LARGE SCALE GENOMIC DNA]</scope>
    <source>
        <strain evidence="2">cv. RG33-2</strain>
    </source>
</reference>
<dbReference type="InParanoid" id="A0A2P5DA99"/>
<name>A0A2P5DA99_TREOI</name>
<evidence type="ECO:0000313" key="1">
    <source>
        <dbReference type="EMBL" id="PON70221.1"/>
    </source>
</evidence>
<keyword evidence="2" id="KW-1185">Reference proteome</keyword>
<dbReference type="Proteomes" id="UP000237000">
    <property type="component" value="Unassembled WGS sequence"/>
</dbReference>
<sequence>PGRAGLVYNYRAIRQGRAFFLDFRAGPARPEFLFWPERTGLDQVAHIYSSNG</sequence>
<protein>
    <submittedName>
        <fullName evidence="1">Uncharacterized protein</fullName>
    </submittedName>
</protein>